<evidence type="ECO:0000313" key="2">
    <source>
        <dbReference type="EMBL" id="PSN94203.1"/>
    </source>
</evidence>
<comment type="caution">
    <text evidence="2">The sequence shown here is derived from an EMBL/GenBank/DDBJ whole genome shotgun (WGS) entry which is preliminary data.</text>
</comment>
<sequence length="80" mass="8699">MGCRALTRPQHAPLTHPNAKPIHTQRETSKQKVYPHSRWVKGLGEQHDKPDPIITRVGKVLGFAGADEAVAKVSGALGRV</sequence>
<dbReference type="Proteomes" id="UP000241284">
    <property type="component" value="Unassembled WGS sequence"/>
</dbReference>
<evidence type="ECO:0000256" key="1">
    <source>
        <dbReference type="SAM" id="MobiDB-lite"/>
    </source>
</evidence>
<evidence type="ECO:0000313" key="3">
    <source>
        <dbReference type="Proteomes" id="UP000241284"/>
    </source>
</evidence>
<name>A0A2R6B6I1_9ARCH</name>
<accession>A0A2R6B6I1</accession>
<gene>
    <name evidence="2" type="ORF">B9Q06_09945</name>
</gene>
<organism evidence="2 3">
    <name type="scientific">Candidatus Marsarchaeota G2 archaeon ECH_B_2</name>
    <dbReference type="NCBI Taxonomy" id="1978160"/>
    <lineage>
        <taxon>Archaea</taxon>
        <taxon>Candidatus Marsarchaeota</taxon>
        <taxon>Candidatus Marsarchaeota group 2</taxon>
    </lineage>
</organism>
<dbReference type="EMBL" id="NEXH01000029">
    <property type="protein sequence ID" value="PSN94203.1"/>
    <property type="molecule type" value="Genomic_DNA"/>
</dbReference>
<dbReference type="AlphaFoldDB" id="A0A2R6B6I1"/>
<proteinExistence type="predicted"/>
<protein>
    <submittedName>
        <fullName evidence="2">Uncharacterized protein</fullName>
    </submittedName>
</protein>
<reference evidence="2 3" key="1">
    <citation type="submission" date="2017-04" db="EMBL/GenBank/DDBJ databases">
        <title>Novel microbial lineages endemic to geothermal iron-oxide mats fill important gaps in the evolutionary history of Archaea.</title>
        <authorList>
            <person name="Jay Z.J."/>
            <person name="Beam J.P."/>
            <person name="Dlakic M."/>
            <person name="Rusch D.B."/>
            <person name="Kozubal M.A."/>
            <person name="Inskeep W.P."/>
        </authorList>
    </citation>
    <scope>NUCLEOTIDE SEQUENCE [LARGE SCALE GENOMIC DNA]</scope>
    <source>
        <strain evidence="2">ECH_B_2</strain>
    </source>
</reference>
<feature type="region of interest" description="Disordered" evidence="1">
    <location>
        <begin position="1"/>
        <end position="33"/>
    </location>
</feature>